<dbReference type="EMBL" id="JARRAF010000011">
    <property type="protein sequence ID" value="MDK2124665.1"/>
    <property type="molecule type" value="Genomic_DNA"/>
</dbReference>
<feature type="compositionally biased region" description="Basic and acidic residues" evidence="2">
    <location>
        <begin position="184"/>
        <end position="198"/>
    </location>
</feature>
<evidence type="ECO:0000259" key="4">
    <source>
        <dbReference type="PROSITE" id="PS51782"/>
    </source>
</evidence>
<sequence length="347" mass="37174">MKNWRFAALSSLVLAACATTPQTPAPIVDKTQPGARTSTPPAPAATSRPAAPASTQDGKDGDWRPKTYTVKKGDTLYSIALEHGLDYREVAEWNQLPDVNLIKIDQILRLTPGDPATVPTQAAVVIKPVKPDSAISVTSVETPKPADSITITYPKAIKLPYSKEAEATLAAQAEGSIGVPKTPGKPEVKVETKPENKTEIKPEIKNTPVTPEAKPVINGATGDEEVSGWIWPTVGKLLSPFSETNKGIDLSGKMGQPVLAAAGGKVVYSGSGLRSYGKLIIIKHNRTYLSAYAHNSQLLVREGDNVKKGDKIAEMGNSDADQVKLHFEIRRFGKPVDPTKYLTAEKP</sequence>
<dbReference type="CDD" id="cd00118">
    <property type="entry name" value="LysM"/>
    <property type="match status" value="1"/>
</dbReference>
<evidence type="ECO:0000313" key="6">
    <source>
        <dbReference type="Proteomes" id="UP001172778"/>
    </source>
</evidence>
<evidence type="ECO:0000256" key="2">
    <source>
        <dbReference type="SAM" id="MobiDB-lite"/>
    </source>
</evidence>
<evidence type="ECO:0000256" key="3">
    <source>
        <dbReference type="SAM" id="SignalP"/>
    </source>
</evidence>
<dbReference type="Gene3D" id="3.10.350.10">
    <property type="entry name" value="LysM domain"/>
    <property type="match status" value="1"/>
</dbReference>
<reference evidence="5" key="1">
    <citation type="submission" date="2023-03" db="EMBL/GenBank/DDBJ databases">
        <title>Chitinimonas shenzhenensis gen. nov., sp. nov., a novel member of family Burkholderiaceae isolated from activated sludge collected in Shen Zhen, China.</title>
        <authorList>
            <person name="Wang X."/>
        </authorList>
    </citation>
    <scope>NUCLEOTIDE SEQUENCE</scope>
    <source>
        <strain evidence="5">DQS-5</strain>
    </source>
</reference>
<evidence type="ECO:0000313" key="5">
    <source>
        <dbReference type="EMBL" id="MDK2124665.1"/>
    </source>
</evidence>
<dbReference type="InterPro" id="IPR018392">
    <property type="entry name" value="LysM"/>
</dbReference>
<dbReference type="PROSITE" id="PS51782">
    <property type="entry name" value="LYSM"/>
    <property type="match status" value="1"/>
</dbReference>
<dbReference type="Pfam" id="PF01551">
    <property type="entry name" value="Peptidase_M23"/>
    <property type="match status" value="1"/>
</dbReference>
<dbReference type="Gene3D" id="2.70.70.10">
    <property type="entry name" value="Glucose Permease (Domain IIA)"/>
    <property type="match status" value="1"/>
</dbReference>
<dbReference type="PANTHER" id="PTHR21666:SF263">
    <property type="entry name" value="MUREIN HYDROLASE ACTIVATOR NLPD"/>
    <property type="match status" value="1"/>
</dbReference>
<accession>A0ABT7DX74</accession>
<feature type="chain" id="PRO_5046312819" evidence="3">
    <location>
        <begin position="26"/>
        <end position="347"/>
    </location>
</feature>
<dbReference type="RefSeq" id="WP_284100977.1">
    <property type="nucleotide sequence ID" value="NZ_JARRAF010000011.1"/>
</dbReference>
<proteinExistence type="inferred from homology"/>
<dbReference type="Pfam" id="PF01476">
    <property type="entry name" value="LysM"/>
    <property type="match status" value="1"/>
</dbReference>
<dbReference type="InterPro" id="IPR011055">
    <property type="entry name" value="Dup_hybrid_motif"/>
</dbReference>
<dbReference type="PROSITE" id="PS51257">
    <property type="entry name" value="PROKAR_LIPOPROTEIN"/>
    <property type="match status" value="1"/>
</dbReference>
<feature type="region of interest" description="Disordered" evidence="2">
    <location>
        <begin position="176"/>
        <end position="198"/>
    </location>
</feature>
<organism evidence="5 6">
    <name type="scientific">Parachitinimonas caeni</name>
    <dbReference type="NCBI Taxonomy" id="3031301"/>
    <lineage>
        <taxon>Bacteria</taxon>
        <taxon>Pseudomonadati</taxon>
        <taxon>Pseudomonadota</taxon>
        <taxon>Betaproteobacteria</taxon>
        <taxon>Neisseriales</taxon>
        <taxon>Chitinibacteraceae</taxon>
        <taxon>Parachitinimonas</taxon>
    </lineage>
</organism>
<keyword evidence="3" id="KW-0732">Signal</keyword>
<dbReference type="SUPFAM" id="SSF51261">
    <property type="entry name" value="Duplicated hybrid motif"/>
    <property type="match status" value="1"/>
</dbReference>
<protein>
    <submittedName>
        <fullName evidence="5">Peptidoglycan DD-metalloendopeptidase family protein</fullName>
    </submittedName>
</protein>
<dbReference type="InterPro" id="IPR050570">
    <property type="entry name" value="Cell_wall_metabolism_enzyme"/>
</dbReference>
<name>A0ABT7DX74_9NEIS</name>
<evidence type="ECO:0000256" key="1">
    <source>
        <dbReference type="ARBA" id="ARBA00038420"/>
    </source>
</evidence>
<dbReference type="SUPFAM" id="SSF54106">
    <property type="entry name" value="LysM domain"/>
    <property type="match status" value="1"/>
</dbReference>
<dbReference type="PANTHER" id="PTHR21666">
    <property type="entry name" value="PEPTIDASE-RELATED"/>
    <property type="match status" value="1"/>
</dbReference>
<gene>
    <name evidence="5" type="ORF">PZA18_11440</name>
</gene>
<dbReference type="SMART" id="SM00257">
    <property type="entry name" value="LysM"/>
    <property type="match status" value="1"/>
</dbReference>
<feature type="signal peptide" evidence="3">
    <location>
        <begin position="1"/>
        <end position="25"/>
    </location>
</feature>
<feature type="region of interest" description="Disordered" evidence="2">
    <location>
        <begin position="23"/>
        <end position="67"/>
    </location>
</feature>
<dbReference type="InterPro" id="IPR016047">
    <property type="entry name" value="M23ase_b-sheet_dom"/>
</dbReference>
<comment type="caution">
    <text evidence="5">The sequence shown here is derived from an EMBL/GenBank/DDBJ whole genome shotgun (WGS) entry which is preliminary data.</text>
</comment>
<feature type="compositionally biased region" description="Low complexity" evidence="2">
    <location>
        <begin position="35"/>
        <end position="55"/>
    </location>
</feature>
<dbReference type="Proteomes" id="UP001172778">
    <property type="component" value="Unassembled WGS sequence"/>
</dbReference>
<comment type="similarity">
    <text evidence="1">Belongs to the E.coli NlpD/Haemophilus LppB family.</text>
</comment>
<dbReference type="CDD" id="cd12797">
    <property type="entry name" value="M23_peptidase"/>
    <property type="match status" value="1"/>
</dbReference>
<keyword evidence="6" id="KW-1185">Reference proteome</keyword>
<dbReference type="InterPro" id="IPR036779">
    <property type="entry name" value="LysM_dom_sf"/>
</dbReference>
<feature type="domain" description="LysM" evidence="4">
    <location>
        <begin position="66"/>
        <end position="110"/>
    </location>
</feature>